<organism evidence="1 2">
    <name type="scientific">Zosterops borbonicus</name>
    <dbReference type="NCBI Taxonomy" id="364589"/>
    <lineage>
        <taxon>Eukaryota</taxon>
        <taxon>Metazoa</taxon>
        <taxon>Chordata</taxon>
        <taxon>Craniata</taxon>
        <taxon>Vertebrata</taxon>
        <taxon>Euteleostomi</taxon>
        <taxon>Archelosauria</taxon>
        <taxon>Archosauria</taxon>
        <taxon>Dinosauria</taxon>
        <taxon>Saurischia</taxon>
        <taxon>Theropoda</taxon>
        <taxon>Coelurosauria</taxon>
        <taxon>Aves</taxon>
        <taxon>Neognathae</taxon>
        <taxon>Neoaves</taxon>
        <taxon>Telluraves</taxon>
        <taxon>Australaves</taxon>
        <taxon>Passeriformes</taxon>
        <taxon>Sylvioidea</taxon>
        <taxon>Zosteropidae</taxon>
        <taxon>Zosterops</taxon>
    </lineage>
</organism>
<dbReference type="AlphaFoldDB" id="A0A8K1LCR9"/>
<dbReference type="Proteomes" id="UP000796761">
    <property type="component" value="Unassembled WGS sequence"/>
</dbReference>
<name>A0A8K1LCR9_9PASS</name>
<comment type="caution">
    <text evidence="1">The sequence shown here is derived from an EMBL/GenBank/DDBJ whole genome shotgun (WGS) entry which is preliminary data.</text>
</comment>
<feature type="non-terminal residue" evidence="1">
    <location>
        <position position="69"/>
    </location>
</feature>
<keyword evidence="2" id="KW-1185">Reference proteome</keyword>
<evidence type="ECO:0000313" key="1">
    <source>
        <dbReference type="EMBL" id="TRZ09138.1"/>
    </source>
</evidence>
<dbReference type="EMBL" id="SWJQ01001150">
    <property type="protein sequence ID" value="TRZ09138.1"/>
    <property type="molecule type" value="Genomic_DNA"/>
</dbReference>
<accession>A0A8K1LCR9</accession>
<sequence>MPDYDGVLTASVDKGRTAGVSLGFCKALDMVPHNVHVAELKEEGSDECIVWITWIRHWLAGHVQSYSQE</sequence>
<protein>
    <submittedName>
        <fullName evidence="1">Uncharacterized protein</fullName>
    </submittedName>
</protein>
<reference evidence="1" key="1">
    <citation type="submission" date="2019-04" db="EMBL/GenBank/DDBJ databases">
        <title>Genome assembly of Zosterops borbonicus 15179.</title>
        <authorList>
            <person name="Leroy T."/>
            <person name="Anselmetti Y."/>
            <person name="Tilak M.-K."/>
            <person name="Nabholz B."/>
        </authorList>
    </citation>
    <scope>NUCLEOTIDE SEQUENCE</scope>
    <source>
        <strain evidence="1">HGM_15179</strain>
        <tissue evidence="1">Muscle</tissue>
    </source>
</reference>
<gene>
    <name evidence="1" type="ORF">HGM15179_017971</name>
</gene>
<proteinExistence type="predicted"/>
<evidence type="ECO:0000313" key="2">
    <source>
        <dbReference type="Proteomes" id="UP000796761"/>
    </source>
</evidence>